<evidence type="ECO:0000313" key="2">
    <source>
        <dbReference type="Proteomes" id="UP000234275"/>
    </source>
</evidence>
<dbReference type="RefSeq" id="XP_024709978.1">
    <property type="nucleotide sequence ID" value="XM_024842925.1"/>
</dbReference>
<keyword evidence="2" id="KW-1185">Reference proteome</keyword>
<evidence type="ECO:0000313" key="1">
    <source>
        <dbReference type="EMBL" id="PLB54676.1"/>
    </source>
</evidence>
<reference evidence="1 2" key="1">
    <citation type="submission" date="2016-12" db="EMBL/GenBank/DDBJ databases">
        <title>The genomes of Aspergillus section Nigri reveals drivers in fungal speciation.</title>
        <authorList>
            <consortium name="DOE Joint Genome Institute"/>
            <person name="Vesth T.C."/>
            <person name="Nybo J."/>
            <person name="Theobald S."/>
            <person name="Brandl J."/>
            <person name="Frisvad J.C."/>
            <person name="Nielsen K.F."/>
            <person name="Lyhne E.K."/>
            <person name="Kogle M.E."/>
            <person name="Kuo A."/>
            <person name="Riley R."/>
            <person name="Clum A."/>
            <person name="Nolan M."/>
            <person name="Lipzen A."/>
            <person name="Salamov A."/>
            <person name="Henrissat B."/>
            <person name="Wiebenga A."/>
            <person name="De Vries R.P."/>
            <person name="Grigoriev I.V."/>
            <person name="Mortensen U.H."/>
            <person name="Andersen M.R."/>
            <person name="Baker S.E."/>
        </authorList>
    </citation>
    <scope>NUCLEOTIDE SEQUENCE [LARGE SCALE GENOMIC DNA]</scope>
    <source>
        <strain evidence="1 2">IBT 23096</strain>
    </source>
</reference>
<dbReference type="VEuPathDB" id="FungiDB:P170DRAFT_23683"/>
<comment type="caution">
    <text evidence="1">The sequence shown here is derived from an EMBL/GenBank/DDBJ whole genome shotgun (WGS) entry which is preliminary data.</text>
</comment>
<name>A0A2I2GP76_9EURO</name>
<dbReference type="AlphaFoldDB" id="A0A2I2GP76"/>
<dbReference type="Proteomes" id="UP000234275">
    <property type="component" value="Unassembled WGS sequence"/>
</dbReference>
<protein>
    <submittedName>
        <fullName evidence="1">Uncharacterized protein</fullName>
    </submittedName>
</protein>
<organism evidence="1 2">
    <name type="scientific">Aspergillus steynii IBT 23096</name>
    <dbReference type="NCBI Taxonomy" id="1392250"/>
    <lineage>
        <taxon>Eukaryota</taxon>
        <taxon>Fungi</taxon>
        <taxon>Dikarya</taxon>
        <taxon>Ascomycota</taxon>
        <taxon>Pezizomycotina</taxon>
        <taxon>Eurotiomycetes</taxon>
        <taxon>Eurotiomycetidae</taxon>
        <taxon>Eurotiales</taxon>
        <taxon>Aspergillaceae</taxon>
        <taxon>Aspergillus</taxon>
        <taxon>Aspergillus subgen. Circumdati</taxon>
    </lineage>
</organism>
<sequence length="163" mass="17846">MAIRLKIWDSEPPKPIVSAMDLPPLEQTKNTGSLVVAHICDSTCSTADGSISFSLQLLSHFSAYCRYQCGETVYVPTRRNNILSPLLGSDSFGRSVTQDAHNIATGVRIGFSGKFDFRLFPPLSPTFSREANVQVLFCLPGNPPVHIQNSFGVDLSRPHVVLI</sequence>
<accession>A0A2I2GP76</accession>
<gene>
    <name evidence="1" type="ORF">P170DRAFT_23683</name>
</gene>
<dbReference type="GeneID" id="36550624"/>
<dbReference type="EMBL" id="MSFO01000001">
    <property type="protein sequence ID" value="PLB54676.1"/>
    <property type="molecule type" value="Genomic_DNA"/>
</dbReference>
<proteinExistence type="predicted"/>